<proteinExistence type="predicted"/>
<dbReference type="NCBIfam" id="TIGR01613">
    <property type="entry name" value="primase_Cterm"/>
    <property type="match status" value="1"/>
</dbReference>
<dbReference type="InterPro" id="IPR014818">
    <property type="entry name" value="Phage/plasmid_primase_P4_C"/>
</dbReference>
<dbReference type="InterPro" id="IPR014015">
    <property type="entry name" value="Helicase_SF3_DNA-vir"/>
</dbReference>
<dbReference type="InterPro" id="IPR006500">
    <property type="entry name" value="Helicase_put_C_phage/plasmid"/>
</dbReference>
<keyword evidence="1" id="KW-0547">Nucleotide-binding</keyword>
<evidence type="ECO:0000259" key="5">
    <source>
        <dbReference type="PROSITE" id="PS51206"/>
    </source>
</evidence>
<evidence type="ECO:0000313" key="6">
    <source>
        <dbReference type="EMBL" id="TWT98585.1"/>
    </source>
</evidence>
<dbReference type="InterPro" id="IPR045455">
    <property type="entry name" value="NrS-1_pol-like_helicase"/>
</dbReference>
<keyword evidence="7" id="KW-1185">Reference proteome</keyword>
<dbReference type="Gene3D" id="3.90.920.10">
    <property type="entry name" value="DNA primase, PRIM domain"/>
    <property type="match status" value="1"/>
</dbReference>
<dbReference type="AlphaFoldDB" id="A0A5C6AHD7"/>
<feature type="domain" description="SF3 helicase" evidence="5">
    <location>
        <begin position="465"/>
        <end position="624"/>
    </location>
</feature>
<dbReference type="SUPFAM" id="SSF52540">
    <property type="entry name" value="P-loop containing nucleoside triphosphate hydrolases"/>
    <property type="match status" value="1"/>
</dbReference>
<dbReference type="RefSeq" id="WP_197454904.1">
    <property type="nucleotide sequence ID" value="NZ_CP151726.1"/>
</dbReference>
<evidence type="ECO:0000313" key="7">
    <source>
        <dbReference type="Proteomes" id="UP000320176"/>
    </source>
</evidence>
<dbReference type="InterPro" id="IPR027417">
    <property type="entry name" value="P-loop_NTPase"/>
</dbReference>
<keyword evidence="3" id="KW-0067">ATP-binding</keyword>
<accession>A0A5C6AHD7</accession>
<dbReference type="GO" id="GO:0016787">
    <property type="term" value="F:hydrolase activity"/>
    <property type="evidence" value="ECO:0007669"/>
    <property type="project" value="UniProtKB-KW"/>
</dbReference>
<dbReference type="PANTHER" id="PTHR35372">
    <property type="entry name" value="ATP BINDING PROTEIN-RELATED"/>
    <property type="match status" value="1"/>
</dbReference>
<evidence type="ECO:0000256" key="3">
    <source>
        <dbReference type="ARBA" id="ARBA00022840"/>
    </source>
</evidence>
<dbReference type="Gene3D" id="3.40.50.300">
    <property type="entry name" value="P-loop containing nucleotide triphosphate hydrolases"/>
    <property type="match status" value="1"/>
</dbReference>
<evidence type="ECO:0000256" key="4">
    <source>
        <dbReference type="SAM" id="MobiDB-lite"/>
    </source>
</evidence>
<dbReference type="SMART" id="SM00885">
    <property type="entry name" value="D5_N"/>
    <property type="match status" value="1"/>
</dbReference>
<dbReference type="PANTHER" id="PTHR35372:SF2">
    <property type="entry name" value="SF3 HELICASE DOMAIN-CONTAINING PROTEIN"/>
    <property type="match status" value="1"/>
</dbReference>
<sequence length="767" mass="86648">MEYPYTITELQENYVRYFVVNSDEEKAQVLEKQRPTSKGMFCPVNRPRNGTKLGKRTRNSDHDRYTKMFVDFDLVDSDDQSEAALREVKKVVERLTELGVPKPRTFFSGRGYWLLWPCDIPPEGQRDLQAFQKCVNLLVDNNIVKVDTTVNDLARLMRVEGSINPKSGRVCEVIDNGDGEMTLEELRRLIGELGGDVSESKLGALSNTMIDLDAIIEWCNKHGHPVTLREKKQDGILYTLDFARCPFRGQEDANASLLVCSDGQLRFKCFEANCKSRGLTDLEELFGEKFEEFLHQPTLIDGIEYPIHHSLVTAESLAAQYNYIHHDGQDYIYSKGCYQEVSPDELRALAIKVGTKNLRDHHLKMQRAGTATTPKDLSDAHTKTVVRHLQGRYRTDHCKSKFRRDGADISTLFAFNNGVLDIATGELFDHDPKYFIRDRTPCNYEPDAESPRFKEFLRSLRMTEEELCTLQEYVGYLCFSSRCLQVIVLFLGATGAGKGVLARLIIAIVGGQSATGSIALAKLTGDFALENSFNKRLIIVNEADGNIGRSSSQVISFLKQMSAGDDMPLNRKNRPEITVRFSAPILMISNQMLCLEDESGALQRRMRYARFTESFAGNPDHGLEAELHAQLPGIVNWALAGVRRLELNGGRFTQPKSWQEFSDSLSRESAPLKSFIDECFELDESACTSHHLIARLYEDWNEEADKPTPGKLAKRLIEAEPKLLNSGKLNNPFAESVGSHRVYHDPSITRVERPRVVKGLRPMELAV</sequence>
<dbReference type="PROSITE" id="PS51206">
    <property type="entry name" value="SF3_HELICASE_1"/>
    <property type="match status" value="1"/>
</dbReference>
<gene>
    <name evidence="6" type="ORF">Pla52n_51010</name>
</gene>
<feature type="region of interest" description="Disordered" evidence="4">
    <location>
        <begin position="38"/>
        <end position="59"/>
    </location>
</feature>
<evidence type="ECO:0000256" key="2">
    <source>
        <dbReference type="ARBA" id="ARBA00022801"/>
    </source>
</evidence>
<dbReference type="Proteomes" id="UP000320176">
    <property type="component" value="Unassembled WGS sequence"/>
</dbReference>
<dbReference type="EMBL" id="SJPN01000006">
    <property type="protein sequence ID" value="TWT98585.1"/>
    <property type="molecule type" value="Genomic_DNA"/>
</dbReference>
<reference evidence="6 7" key="1">
    <citation type="submission" date="2019-02" db="EMBL/GenBank/DDBJ databases">
        <title>Deep-cultivation of Planctomycetes and their phenomic and genomic characterization uncovers novel biology.</title>
        <authorList>
            <person name="Wiegand S."/>
            <person name="Jogler M."/>
            <person name="Boedeker C."/>
            <person name="Pinto D."/>
            <person name="Vollmers J."/>
            <person name="Rivas-Marin E."/>
            <person name="Kohn T."/>
            <person name="Peeters S.H."/>
            <person name="Heuer A."/>
            <person name="Rast P."/>
            <person name="Oberbeckmann S."/>
            <person name="Bunk B."/>
            <person name="Jeske O."/>
            <person name="Meyerdierks A."/>
            <person name="Storesund J.E."/>
            <person name="Kallscheuer N."/>
            <person name="Luecker S."/>
            <person name="Lage O.M."/>
            <person name="Pohl T."/>
            <person name="Merkel B.J."/>
            <person name="Hornburger P."/>
            <person name="Mueller R.-W."/>
            <person name="Bruemmer F."/>
            <person name="Labrenz M."/>
            <person name="Spormann A.M."/>
            <person name="Op Den Camp H."/>
            <person name="Overmann J."/>
            <person name="Amann R."/>
            <person name="Jetten M.S.M."/>
            <person name="Mascher T."/>
            <person name="Medema M.H."/>
            <person name="Devos D.P."/>
            <person name="Kaster A.-K."/>
            <person name="Ovreas L."/>
            <person name="Rohde M."/>
            <person name="Galperin M.Y."/>
            <person name="Jogler C."/>
        </authorList>
    </citation>
    <scope>NUCLEOTIDE SEQUENCE [LARGE SCALE GENOMIC DNA]</scope>
    <source>
        <strain evidence="6 7">Pla52n</strain>
    </source>
</reference>
<evidence type="ECO:0000256" key="1">
    <source>
        <dbReference type="ARBA" id="ARBA00022741"/>
    </source>
</evidence>
<dbReference type="SUPFAM" id="SSF56747">
    <property type="entry name" value="Prim-pol domain"/>
    <property type="match status" value="1"/>
</dbReference>
<dbReference type="GO" id="GO:0005524">
    <property type="term" value="F:ATP binding"/>
    <property type="evidence" value="ECO:0007669"/>
    <property type="project" value="UniProtKB-KW"/>
</dbReference>
<keyword evidence="2" id="KW-0378">Hydrolase</keyword>
<comment type="caution">
    <text evidence="6">The sequence shown here is derived from an EMBL/GenBank/DDBJ whole genome shotgun (WGS) entry which is preliminary data.</text>
</comment>
<dbReference type="InterPro" id="IPR051620">
    <property type="entry name" value="ORF904-like_C"/>
</dbReference>
<protein>
    <recommendedName>
        <fullName evidence="5">SF3 helicase domain-containing protein</fullName>
    </recommendedName>
</protein>
<dbReference type="Pfam" id="PF19263">
    <property type="entry name" value="DUF5906"/>
    <property type="match status" value="1"/>
</dbReference>
<dbReference type="Pfam" id="PF08706">
    <property type="entry name" value="D5_N"/>
    <property type="match status" value="1"/>
</dbReference>
<name>A0A5C6AHD7_9BACT</name>
<organism evidence="6 7">
    <name type="scientific">Stieleria varia</name>
    <dbReference type="NCBI Taxonomy" id="2528005"/>
    <lineage>
        <taxon>Bacteria</taxon>
        <taxon>Pseudomonadati</taxon>
        <taxon>Planctomycetota</taxon>
        <taxon>Planctomycetia</taxon>
        <taxon>Pirellulales</taxon>
        <taxon>Pirellulaceae</taxon>
        <taxon>Stieleria</taxon>
    </lineage>
</organism>